<organism evidence="1 2">
    <name type="scientific">Oesophagostomum dentatum</name>
    <name type="common">Nodular worm</name>
    <dbReference type="NCBI Taxonomy" id="61180"/>
    <lineage>
        <taxon>Eukaryota</taxon>
        <taxon>Metazoa</taxon>
        <taxon>Ecdysozoa</taxon>
        <taxon>Nematoda</taxon>
        <taxon>Chromadorea</taxon>
        <taxon>Rhabditida</taxon>
        <taxon>Rhabditina</taxon>
        <taxon>Rhabditomorpha</taxon>
        <taxon>Strongyloidea</taxon>
        <taxon>Strongylidae</taxon>
        <taxon>Oesophagostomum</taxon>
    </lineage>
</organism>
<gene>
    <name evidence="1" type="ORF">OESDEN_05448</name>
</gene>
<evidence type="ECO:0000313" key="2">
    <source>
        <dbReference type="Proteomes" id="UP000053660"/>
    </source>
</evidence>
<keyword evidence="2" id="KW-1185">Reference proteome</keyword>
<protein>
    <submittedName>
        <fullName evidence="1">Uncharacterized protein</fullName>
    </submittedName>
</protein>
<reference evidence="1 2" key="1">
    <citation type="submission" date="2014-03" db="EMBL/GenBank/DDBJ databases">
        <title>Draft genome of the hookworm Oesophagostomum dentatum.</title>
        <authorList>
            <person name="Mitreva M."/>
        </authorList>
    </citation>
    <scope>NUCLEOTIDE SEQUENCE [LARGE SCALE GENOMIC DNA]</scope>
    <source>
        <strain evidence="1 2">OD-Hann</strain>
    </source>
</reference>
<dbReference type="OrthoDB" id="5864477at2759"/>
<evidence type="ECO:0000313" key="1">
    <source>
        <dbReference type="EMBL" id="KHJ94619.1"/>
    </source>
</evidence>
<dbReference type="Proteomes" id="UP000053660">
    <property type="component" value="Unassembled WGS sequence"/>
</dbReference>
<sequence>MDKICEEGLRFHPLEQVVYHLSNSGTSKKSYPYYSSLVEIIHSSDSEGNETFKFRVGFFYIKGH</sequence>
<accession>A0A0B1TBH7</accession>
<dbReference type="EMBL" id="KN550260">
    <property type="protein sequence ID" value="KHJ94619.1"/>
    <property type="molecule type" value="Genomic_DNA"/>
</dbReference>
<name>A0A0B1TBH7_OESDE</name>
<proteinExistence type="predicted"/>
<dbReference type="AlphaFoldDB" id="A0A0B1TBH7"/>